<organism evidence="6 7">
    <name type="scientific">Litchfieldella qijiaojingensis</name>
    <dbReference type="NCBI Taxonomy" id="980347"/>
    <lineage>
        <taxon>Bacteria</taxon>
        <taxon>Pseudomonadati</taxon>
        <taxon>Pseudomonadota</taxon>
        <taxon>Gammaproteobacteria</taxon>
        <taxon>Oceanospirillales</taxon>
        <taxon>Halomonadaceae</taxon>
        <taxon>Litchfieldella</taxon>
    </lineage>
</organism>
<dbReference type="PANTHER" id="PTHR30126">
    <property type="entry name" value="HTH-TYPE TRANSCRIPTIONAL REGULATOR"/>
    <property type="match status" value="1"/>
</dbReference>
<dbReference type="InterPro" id="IPR036388">
    <property type="entry name" value="WH-like_DNA-bd_sf"/>
</dbReference>
<dbReference type="SUPFAM" id="SSF46785">
    <property type="entry name" value="Winged helix' DNA-binding domain"/>
    <property type="match status" value="1"/>
</dbReference>
<reference evidence="7" key="1">
    <citation type="journal article" date="2019" name="Int. J. Syst. Evol. Microbiol.">
        <title>The Global Catalogue of Microorganisms (GCM) 10K type strain sequencing project: providing services to taxonomists for standard genome sequencing and annotation.</title>
        <authorList>
            <consortium name="The Broad Institute Genomics Platform"/>
            <consortium name="The Broad Institute Genome Sequencing Center for Infectious Disease"/>
            <person name="Wu L."/>
            <person name="Ma J."/>
        </authorList>
    </citation>
    <scope>NUCLEOTIDE SEQUENCE [LARGE SCALE GENOMIC DNA]</scope>
    <source>
        <strain evidence="7">KCTC 22228</strain>
    </source>
</reference>
<evidence type="ECO:0000313" key="6">
    <source>
        <dbReference type="EMBL" id="GGX85837.1"/>
    </source>
</evidence>
<keyword evidence="7" id="KW-1185">Reference proteome</keyword>
<dbReference type="Pfam" id="PF00126">
    <property type="entry name" value="HTH_1"/>
    <property type="match status" value="1"/>
</dbReference>
<dbReference type="Gene3D" id="3.40.190.290">
    <property type="match status" value="1"/>
</dbReference>
<dbReference type="PROSITE" id="PS50931">
    <property type="entry name" value="HTH_LYSR"/>
    <property type="match status" value="1"/>
</dbReference>
<dbReference type="PRINTS" id="PR00039">
    <property type="entry name" value="HTHLYSR"/>
</dbReference>
<dbReference type="SUPFAM" id="SSF53850">
    <property type="entry name" value="Periplasmic binding protein-like II"/>
    <property type="match status" value="1"/>
</dbReference>
<dbReference type="RefSeq" id="WP_189467047.1">
    <property type="nucleotide sequence ID" value="NZ_BMXS01000004.1"/>
</dbReference>
<keyword evidence="3" id="KW-0238">DNA-binding</keyword>
<gene>
    <name evidence="6" type="ORF">GCM10007160_11280</name>
</gene>
<accession>A0ABQ2YIX9</accession>
<dbReference type="Gene3D" id="1.10.10.10">
    <property type="entry name" value="Winged helix-like DNA-binding domain superfamily/Winged helix DNA-binding domain"/>
    <property type="match status" value="1"/>
</dbReference>
<dbReference type="PANTHER" id="PTHR30126:SF5">
    <property type="entry name" value="HTH-TYPE TRANSCRIPTIONAL ACTIVATOR CMPR"/>
    <property type="match status" value="1"/>
</dbReference>
<name>A0ABQ2YIX9_9GAMM</name>
<dbReference type="InterPro" id="IPR005119">
    <property type="entry name" value="LysR_subst-bd"/>
</dbReference>
<dbReference type="InterPro" id="IPR036390">
    <property type="entry name" value="WH_DNA-bd_sf"/>
</dbReference>
<sequence>MNIRHLTFRLLQVYVAVIKSASISGAARQLHLTQPTVSQQLKRLQETIGERLLEHRHGRVIPTEAGVELYRVCQEVLGSFDDFEDYLATLRGGQRGRFSIALVNTAQYVLPRLLGPFSRHFPQVDVTVNIGNRQQVLTRFEHREDDLYVFSHPPSLEHALAARFMRNPLVLIAPHDHPLASRERVAMGELLEERFLLREQGSATRMMLDRWLQEQGLTLGPTLQMASNEAIRVGVAAGMGLAVLSEHVVPPGHPGIVTLPVEGLPIVSHWQFIVRRDRRLPNAAQGFLRFAERHIDECVESRWICNDIGELLAALMTPSGTDKVIREGLQRQ</sequence>
<evidence type="ECO:0000256" key="3">
    <source>
        <dbReference type="ARBA" id="ARBA00023125"/>
    </source>
</evidence>
<comment type="similarity">
    <text evidence="1">Belongs to the LysR transcriptional regulatory family.</text>
</comment>
<evidence type="ECO:0000313" key="7">
    <source>
        <dbReference type="Proteomes" id="UP000653056"/>
    </source>
</evidence>
<keyword evidence="4" id="KW-0804">Transcription</keyword>
<feature type="domain" description="HTH lysR-type" evidence="5">
    <location>
        <begin position="6"/>
        <end position="63"/>
    </location>
</feature>
<dbReference type="EMBL" id="BMXS01000004">
    <property type="protein sequence ID" value="GGX85837.1"/>
    <property type="molecule type" value="Genomic_DNA"/>
</dbReference>
<proteinExistence type="inferred from homology"/>
<dbReference type="Pfam" id="PF03466">
    <property type="entry name" value="LysR_substrate"/>
    <property type="match status" value="1"/>
</dbReference>
<dbReference type="InterPro" id="IPR000847">
    <property type="entry name" value="LysR_HTH_N"/>
</dbReference>
<dbReference type="Proteomes" id="UP000653056">
    <property type="component" value="Unassembled WGS sequence"/>
</dbReference>
<evidence type="ECO:0000256" key="1">
    <source>
        <dbReference type="ARBA" id="ARBA00009437"/>
    </source>
</evidence>
<protein>
    <submittedName>
        <fullName evidence="6">LysR family transcriptional regulator</fullName>
    </submittedName>
</protein>
<evidence type="ECO:0000256" key="2">
    <source>
        <dbReference type="ARBA" id="ARBA00023015"/>
    </source>
</evidence>
<comment type="caution">
    <text evidence="6">The sequence shown here is derived from an EMBL/GenBank/DDBJ whole genome shotgun (WGS) entry which is preliminary data.</text>
</comment>
<keyword evidence="2" id="KW-0805">Transcription regulation</keyword>
<evidence type="ECO:0000256" key="4">
    <source>
        <dbReference type="ARBA" id="ARBA00023163"/>
    </source>
</evidence>
<evidence type="ECO:0000259" key="5">
    <source>
        <dbReference type="PROSITE" id="PS50931"/>
    </source>
</evidence>